<sequence length="106" mass="12281">MGQILMQREGIMDLHCKQQQEWDIWIFSSILWRRGQMLMQREEYGFALQAAAYMGKLDIVKYFVEEKGVDVNAKGGKYGSALRAAQEGNKPEVMKYLQQHGATEYD</sequence>
<dbReference type="InterPro" id="IPR002110">
    <property type="entry name" value="Ankyrin_rpt"/>
</dbReference>
<gene>
    <name evidence="1" type="ORF">D9758_016010</name>
</gene>
<dbReference type="AlphaFoldDB" id="A0A8H5CLN8"/>
<organism evidence="1 2">
    <name type="scientific">Tetrapyrgos nigripes</name>
    <dbReference type="NCBI Taxonomy" id="182062"/>
    <lineage>
        <taxon>Eukaryota</taxon>
        <taxon>Fungi</taxon>
        <taxon>Dikarya</taxon>
        <taxon>Basidiomycota</taxon>
        <taxon>Agaricomycotina</taxon>
        <taxon>Agaricomycetes</taxon>
        <taxon>Agaricomycetidae</taxon>
        <taxon>Agaricales</taxon>
        <taxon>Marasmiineae</taxon>
        <taxon>Marasmiaceae</taxon>
        <taxon>Tetrapyrgos</taxon>
    </lineage>
</organism>
<proteinExistence type="predicted"/>
<name>A0A8H5CLN8_9AGAR</name>
<keyword evidence="2" id="KW-1185">Reference proteome</keyword>
<dbReference type="OrthoDB" id="194358at2759"/>
<comment type="caution">
    <text evidence="1">The sequence shown here is derived from an EMBL/GenBank/DDBJ whole genome shotgun (WGS) entry which is preliminary data.</text>
</comment>
<evidence type="ECO:0000313" key="2">
    <source>
        <dbReference type="Proteomes" id="UP000559256"/>
    </source>
</evidence>
<dbReference type="SUPFAM" id="SSF48403">
    <property type="entry name" value="Ankyrin repeat"/>
    <property type="match status" value="1"/>
</dbReference>
<protein>
    <submittedName>
        <fullName evidence="1">Uncharacterized protein</fullName>
    </submittedName>
</protein>
<dbReference type="InterPro" id="IPR036770">
    <property type="entry name" value="Ankyrin_rpt-contain_sf"/>
</dbReference>
<reference evidence="1 2" key="1">
    <citation type="journal article" date="2020" name="ISME J.">
        <title>Uncovering the hidden diversity of litter-decomposition mechanisms in mushroom-forming fungi.</title>
        <authorList>
            <person name="Floudas D."/>
            <person name="Bentzer J."/>
            <person name="Ahren D."/>
            <person name="Johansson T."/>
            <person name="Persson P."/>
            <person name="Tunlid A."/>
        </authorList>
    </citation>
    <scope>NUCLEOTIDE SEQUENCE [LARGE SCALE GENOMIC DNA]</scope>
    <source>
        <strain evidence="1 2">CBS 291.85</strain>
    </source>
</reference>
<dbReference type="EMBL" id="JAACJM010000149">
    <property type="protein sequence ID" value="KAF5343103.1"/>
    <property type="molecule type" value="Genomic_DNA"/>
</dbReference>
<dbReference type="Pfam" id="PF12796">
    <property type="entry name" value="Ank_2"/>
    <property type="match status" value="1"/>
</dbReference>
<evidence type="ECO:0000313" key="1">
    <source>
        <dbReference type="EMBL" id="KAF5343103.1"/>
    </source>
</evidence>
<accession>A0A8H5CLN8</accession>
<dbReference type="Proteomes" id="UP000559256">
    <property type="component" value="Unassembled WGS sequence"/>
</dbReference>
<dbReference type="Gene3D" id="1.25.40.20">
    <property type="entry name" value="Ankyrin repeat-containing domain"/>
    <property type="match status" value="1"/>
</dbReference>